<dbReference type="SUPFAM" id="SSF54593">
    <property type="entry name" value="Glyoxalase/Bleomycin resistance protein/Dihydroxybiphenyl dioxygenase"/>
    <property type="match status" value="1"/>
</dbReference>
<accession>A0A1G6LYD2</accession>
<dbReference type="Gene3D" id="3.10.180.10">
    <property type="entry name" value="2,3-Dihydroxybiphenyl 1,2-Dioxygenase, domain 1"/>
    <property type="match status" value="1"/>
</dbReference>
<dbReference type="RefSeq" id="WP_090776204.1">
    <property type="nucleotide sequence ID" value="NZ_FMYM01000009.1"/>
</dbReference>
<dbReference type="InterPro" id="IPR029068">
    <property type="entry name" value="Glyas_Bleomycin-R_OHBP_Dase"/>
</dbReference>
<keyword evidence="3" id="KW-1185">Reference proteome</keyword>
<organism evidence="2 3">
    <name type="scientific">Shouchella lonarensis</name>
    <dbReference type="NCBI Taxonomy" id="1464122"/>
    <lineage>
        <taxon>Bacteria</taxon>
        <taxon>Bacillati</taxon>
        <taxon>Bacillota</taxon>
        <taxon>Bacilli</taxon>
        <taxon>Bacillales</taxon>
        <taxon>Bacillaceae</taxon>
        <taxon>Shouchella</taxon>
    </lineage>
</organism>
<gene>
    <name evidence="2" type="ORF">SAMN05421737_10929</name>
</gene>
<evidence type="ECO:0000313" key="2">
    <source>
        <dbReference type="EMBL" id="SDC47745.1"/>
    </source>
</evidence>
<protein>
    <recommendedName>
        <fullName evidence="1">VOC domain-containing protein</fullName>
    </recommendedName>
</protein>
<dbReference type="AlphaFoldDB" id="A0A1G6LYD2"/>
<dbReference type="EMBL" id="FMYM01000009">
    <property type="protein sequence ID" value="SDC47745.1"/>
    <property type="molecule type" value="Genomic_DNA"/>
</dbReference>
<dbReference type="OrthoDB" id="9804944at2"/>
<sequence length="124" mass="13964">MNIGQIGVPVSNLARARDFYTNTLSLPLLFETDTMAFLRCGDLRLMLTLPEKEAFAHASSVLYFHIESIHDAYTRLTKQGVSFVDEPHIVAKIGDTATWMTFFQDTEGNTLALMSEEGWNESDE</sequence>
<dbReference type="InterPro" id="IPR037523">
    <property type="entry name" value="VOC_core"/>
</dbReference>
<dbReference type="Pfam" id="PF00903">
    <property type="entry name" value="Glyoxalase"/>
    <property type="match status" value="1"/>
</dbReference>
<dbReference type="Proteomes" id="UP000242662">
    <property type="component" value="Unassembled WGS sequence"/>
</dbReference>
<dbReference type="PROSITE" id="PS51819">
    <property type="entry name" value="VOC"/>
    <property type="match status" value="1"/>
</dbReference>
<reference evidence="3" key="1">
    <citation type="submission" date="2016-09" db="EMBL/GenBank/DDBJ databases">
        <authorList>
            <person name="Varghese N."/>
            <person name="Submissions S."/>
        </authorList>
    </citation>
    <scope>NUCLEOTIDE SEQUENCE [LARGE SCALE GENOMIC DNA]</scope>
    <source>
        <strain evidence="3">25nlg</strain>
    </source>
</reference>
<name>A0A1G6LYD2_9BACI</name>
<dbReference type="InterPro" id="IPR004360">
    <property type="entry name" value="Glyas_Fos-R_dOase_dom"/>
</dbReference>
<dbReference type="STRING" id="1464122.SAMN05421737_10929"/>
<evidence type="ECO:0000313" key="3">
    <source>
        <dbReference type="Proteomes" id="UP000242662"/>
    </source>
</evidence>
<proteinExistence type="predicted"/>
<evidence type="ECO:0000259" key="1">
    <source>
        <dbReference type="PROSITE" id="PS51819"/>
    </source>
</evidence>
<feature type="domain" description="VOC" evidence="1">
    <location>
        <begin position="2"/>
        <end position="116"/>
    </location>
</feature>